<keyword evidence="2 6" id="KW-0378">Hydrolase</keyword>
<dbReference type="EMBL" id="FO082820">
    <property type="protein sequence ID" value="CCF18668.1"/>
    <property type="molecule type" value="Genomic_DNA"/>
</dbReference>
<dbReference type="AlphaFoldDB" id="L0NC64"/>
<dbReference type="Pfam" id="PF00271">
    <property type="entry name" value="Helicase_C"/>
    <property type="match status" value="1"/>
</dbReference>
<dbReference type="PANTHER" id="PTHR47959:SF1">
    <property type="entry name" value="ATP-DEPENDENT RNA HELICASE DBPA"/>
    <property type="match status" value="1"/>
</dbReference>
<dbReference type="GO" id="GO:0003724">
    <property type="term" value="F:RNA helicase activity"/>
    <property type="evidence" value="ECO:0007669"/>
    <property type="project" value="TreeGrafter"/>
</dbReference>
<evidence type="ECO:0000256" key="5">
    <source>
        <dbReference type="ARBA" id="ARBA00038437"/>
    </source>
</evidence>
<evidence type="ECO:0000313" key="11">
    <source>
        <dbReference type="Proteomes" id="UP000010792"/>
    </source>
</evidence>
<dbReference type="InterPro" id="IPR005580">
    <property type="entry name" value="DbpA/CsdA_RNA-bd_dom"/>
</dbReference>
<evidence type="ECO:0000256" key="3">
    <source>
        <dbReference type="ARBA" id="ARBA00022806"/>
    </source>
</evidence>
<dbReference type="InterPro" id="IPR001650">
    <property type="entry name" value="Helicase_C-like"/>
</dbReference>
<dbReference type="SMART" id="SM00487">
    <property type="entry name" value="DEXDc"/>
    <property type="match status" value="1"/>
</dbReference>
<evidence type="ECO:0000256" key="6">
    <source>
        <dbReference type="RuleBase" id="RU000492"/>
    </source>
</evidence>
<dbReference type="Pfam" id="PF00270">
    <property type="entry name" value="DEAD"/>
    <property type="match status" value="1"/>
</dbReference>
<feature type="compositionally biased region" description="Basic and acidic residues" evidence="7">
    <location>
        <begin position="442"/>
        <end position="451"/>
    </location>
</feature>
<dbReference type="PANTHER" id="PTHR47959">
    <property type="entry name" value="ATP-DEPENDENT RNA HELICASE RHLE-RELATED"/>
    <property type="match status" value="1"/>
</dbReference>
<evidence type="ECO:0000313" key="10">
    <source>
        <dbReference type="EMBL" id="CCF18668.1"/>
    </source>
</evidence>
<dbReference type="PROSITE" id="PS51194">
    <property type="entry name" value="HELICASE_CTER"/>
    <property type="match status" value="1"/>
</dbReference>
<evidence type="ECO:0000256" key="4">
    <source>
        <dbReference type="ARBA" id="ARBA00022840"/>
    </source>
</evidence>
<comment type="similarity">
    <text evidence="5 6">Belongs to the DEAD box helicase family.</text>
</comment>
<dbReference type="CDD" id="cd00268">
    <property type="entry name" value="DEADc"/>
    <property type="match status" value="1"/>
</dbReference>
<dbReference type="PROSITE" id="PS00039">
    <property type="entry name" value="DEAD_ATP_HELICASE"/>
    <property type="match status" value="1"/>
</dbReference>
<evidence type="ECO:0000256" key="7">
    <source>
        <dbReference type="SAM" id="MobiDB-lite"/>
    </source>
</evidence>
<dbReference type="CDD" id="cd18787">
    <property type="entry name" value="SF2_C_DEAD"/>
    <property type="match status" value="1"/>
</dbReference>
<dbReference type="OrthoDB" id="9805696at2"/>
<dbReference type="Gene3D" id="3.30.70.330">
    <property type="match status" value="1"/>
</dbReference>
<dbReference type="InterPro" id="IPR050079">
    <property type="entry name" value="DEAD_box_RNA_helicase"/>
</dbReference>
<keyword evidence="3 6" id="KW-0347">Helicase</keyword>
<evidence type="ECO:0000256" key="2">
    <source>
        <dbReference type="ARBA" id="ARBA00022801"/>
    </source>
</evidence>
<keyword evidence="1 6" id="KW-0547">Nucleotide-binding</keyword>
<dbReference type="SUPFAM" id="SSF52540">
    <property type="entry name" value="P-loop containing nucleoside triphosphate hydrolases"/>
    <property type="match status" value="1"/>
</dbReference>
<dbReference type="PROSITE" id="PS51192">
    <property type="entry name" value="HELICASE_ATP_BIND_1"/>
    <property type="match status" value="1"/>
</dbReference>
<protein>
    <submittedName>
        <fullName evidence="10">ATP-dependent RNA helicase protein</fullName>
    </submittedName>
</protein>
<evidence type="ECO:0000256" key="1">
    <source>
        <dbReference type="ARBA" id="ARBA00022741"/>
    </source>
</evidence>
<feature type="compositionally biased region" description="Basic and acidic residues" evidence="7">
    <location>
        <begin position="657"/>
        <end position="672"/>
    </location>
</feature>
<gene>
    <name evidence="10" type="primary">deaD</name>
    <name evidence="10" type="ORF">NT26_0944</name>
</gene>
<proteinExistence type="inferred from homology"/>
<dbReference type="Proteomes" id="UP000010792">
    <property type="component" value="Chromosome"/>
</dbReference>
<dbReference type="GO" id="GO:0005524">
    <property type="term" value="F:ATP binding"/>
    <property type="evidence" value="ECO:0007669"/>
    <property type="project" value="UniProtKB-KW"/>
</dbReference>
<feature type="domain" description="Helicase C-terminal" evidence="9">
    <location>
        <begin position="234"/>
        <end position="404"/>
    </location>
</feature>
<dbReference type="InterPro" id="IPR011545">
    <property type="entry name" value="DEAD/DEAH_box_helicase_dom"/>
</dbReference>
<dbReference type="InterPro" id="IPR014001">
    <property type="entry name" value="Helicase_ATP-bd"/>
</dbReference>
<organism evidence="10 11">
    <name type="scientific">Pseudorhizobium banfieldiae</name>
    <dbReference type="NCBI Taxonomy" id="1125847"/>
    <lineage>
        <taxon>Bacteria</taxon>
        <taxon>Pseudomonadati</taxon>
        <taxon>Pseudomonadota</taxon>
        <taxon>Alphaproteobacteria</taxon>
        <taxon>Hyphomicrobiales</taxon>
        <taxon>Rhizobiaceae</taxon>
        <taxon>Rhizobium/Agrobacterium group</taxon>
        <taxon>Pseudorhizobium</taxon>
    </lineage>
</organism>
<dbReference type="Gene3D" id="3.40.50.300">
    <property type="entry name" value="P-loop containing nucleotide triphosphate hydrolases"/>
    <property type="match status" value="2"/>
</dbReference>
<dbReference type="InterPro" id="IPR044742">
    <property type="entry name" value="DEAD/DEAH_RhlB"/>
</dbReference>
<accession>L0NC64</accession>
<dbReference type="RefSeq" id="WP_052637640.1">
    <property type="nucleotide sequence ID" value="NZ_FO082820.1"/>
</dbReference>
<dbReference type="InterPro" id="IPR027417">
    <property type="entry name" value="P-loop_NTPase"/>
</dbReference>
<dbReference type="InterPro" id="IPR000629">
    <property type="entry name" value="RNA-helicase_DEAD-box_CS"/>
</dbReference>
<dbReference type="GO" id="GO:0003676">
    <property type="term" value="F:nucleic acid binding"/>
    <property type="evidence" value="ECO:0007669"/>
    <property type="project" value="InterPro"/>
</dbReference>
<dbReference type="SMART" id="SM00490">
    <property type="entry name" value="HELICc"/>
    <property type="match status" value="1"/>
</dbReference>
<keyword evidence="4 6" id="KW-0067">ATP-binding</keyword>
<feature type="compositionally biased region" description="Basic and acidic residues" evidence="7">
    <location>
        <begin position="548"/>
        <end position="629"/>
    </location>
</feature>
<dbReference type="KEGG" id="rht:NT26_0944"/>
<dbReference type="CDD" id="cd12252">
    <property type="entry name" value="RRM_DbpA"/>
    <property type="match status" value="1"/>
</dbReference>
<name>L0NC64_9HYPH</name>
<reference evidence="10 11" key="1">
    <citation type="journal article" date="2013" name="Genome Biol. Evol.">
        <title>Life in an arsenic-containing gold mine: genome and physiology of the autotrophic arsenite-oxidizing bacterium rhizobium sp. NT-26.</title>
        <authorList>
            <person name="Andres J."/>
            <person name="Arsene-Ploetze F."/>
            <person name="Barbe V."/>
            <person name="Brochier-Armanet C."/>
            <person name="Cleiss-Arnold J."/>
            <person name="Coppee J.Y."/>
            <person name="Dillies M.A."/>
            <person name="Geist"/>
            <person name="L"/>
            <person name="Joublin A."/>
            <person name="Koechler S."/>
            <person name="Lassalle F."/>
            <person name="Marchal M."/>
            <person name="Medigue C."/>
            <person name="Muller D."/>
            <person name="Nesme X."/>
            <person name="Plewniak F."/>
            <person name="Proux C."/>
            <person name="Ramirez-Bahena M.H."/>
            <person name="Schenowitz C."/>
            <person name="Sismeiro O."/>
            <person name="Vallenet D."/>
            <person name="Santini J.M."/>
            <person name="Bertin P.N."/>
        </authorList>
    </citation>
    <scope>NUCLEOTIDE SEQUENCE [LARGE SCALE GENOMIC DNA]</scope>
    <source>
        <strain evidence="10 11">NT-26</strain>
    </source>
</reference>
<feature type="region of interest" description="Disordered" evidence="7">
    <location>
        <begin position="548"/>
        <end position="697"/>
    </location>
</feature>
<dbReference type="GO" id="GO:0016787">
    <property type="term" value="F:hydrolase activity"/>
    <property type="evidence" value="ECO:0007669"/>
    <property type="project" value="UniProtKB-KW"/>
</dbReference>
<sequence length="697" mass="75844">MTDHEGAVPAIAKALAKRGYATLTPVQQAMLDPALQTSDALVSAQTGSGKTVAFGIAMAPTLLDDGERFERAGAPLALVIAPTRELAMQVNRELAWLYEMTGAVIASCVGGMDIRSERRALERGAHIVVGTPGRICDHIRRNALDMSELRVAVLDEADEMLDLGFREDLEFILDAAPEGRRTLMFSATVPSGIAKLAKRYQRDAVRISTTAEEKQHADIEYRALLVAPSDRENAIINALRFYDAKNAIVFCSTRAAVNHLTARFNNRNFDVVALSGELTQNERTHALQAMRDGRARVCIATDVAARGIDLPGLDLVIHADLPTNSETLLHRSGRTGRAGNKGVSALIVPVNQRRKAERLLAGADVTPTWAHPPSADEVIARDQERLLADPVFDEAPREEEQELIARLVETYGAEKLAAAFVNLHRAKNAAPEDLLPVSLDPGARKGREGKAGDPASRPLTPRGDFGPAVWFSLSVGRKQRAEPRWLIPTICRNGDLSKNEIGAIKMQADETYVEIAADHAERFMAKLGKDRMMDRGIRVTRLERAPDFSKFTRGDDEAPRRDGPRMDKPWKGKKSGDGDAAERPRREKPFRERPSGEAPARDWKPKGRSADAPRDMRSVDDEVWGDPKPKASFGKGKPARGGDTTGQPQKKGSGKSFGDKPFKGKAAGKDTAGKPFGSKGKAGGGPKKFGKGNDRAR</sequence>
<evidence type="ECO:0000259" key="9">
    <source>
        <dbReference type="PROSITE" id="PS51194"/>
    </source>
</evidence>
<dbReference type="GO" id="GO:0005829">
    <property type="term" value="C:cytosol"/>
    <property type="evidence" value="ECO:0007669"/>
    <property type="project" value="TreeGrafter"/>
</dbReference>
<dbReference type="STRING" id="1125847.NT26_0944"/>
<dbReference type="InterPro" id="IPR012677">
    <property type="entry name" value="Nucleotide-bd_a/b_plait_sf"/>
</dbReference>
<evidence type="ECO:0000259" key="8">
    <source>
        <dbReference type="PROSITE" id="PS51192"/>
    </source>
</evidence>
<feature type="domain" description="Helicase ATP-binding" evidence="8">
    <location>
        <begin position="31"/>
        <end position="207"/>
    </location>
</feature>
<dbReference type="Pfam" id="PF03880">
    <property type="entry name" value="DbpA"/>
    <property type="match status" value="1"/>
</dbReference>
<keyword evidence="11" id="KW-1185">Reference proteome</keyword>
<feature type="region of interest" description="Disordered" evidence="7">
    <location>
        <begin position="434"/>
        <end position="461"/>
    </location>
</feature>